<gene>
    <name evidence="2" type="ORF">SAMN06265355_10182</name>
</gene>
<evidence type="ECO:0000256" key="1">
    <source>
        <dbReference type="SAM" id="MobiDB-lite"/>
    </source>
</evidence>
<evidence type="ECO:0000313" key="3">
    <source>
        <dbReference type="Proteomes" id="UP000198420"/>
    </source>
</evidence>
<organism evidence="2 3">
    <name type="scientific">Actinomadura mexicana</name>
    <dbReference type="NCBI Taxonomy" id="134959"/>
    <lineage>
        <taxon>Bacteria</taxon>
        <taxon>Bacillati</taxon>
        <taxon>Actinomycetota</taxon>
        <taxon>Actinomycetes</taxon>
        <taxon>Streptosporangiales</taxon>
        <taxon>Thermomonosporaceae</taxon>
        <taxon>Actinomadura</taxon>
    </lineage>
</organism>
<proteinExistence type="predicted"/>
<evidence type="ECO:0000313" key="2">
    <source>
        <dbReference type="EMBL" id="SNR22998.1"/>
    </source>
</evidence>
<name>A0A238ULT1_9ACTN</name>
<sequence>MLSTYAYDGDRHALSVFWDTGMGNAAFTVAELSEKVTGDKAQHLAHALTLLSKQAWRTYTHPASAAEDQSENSEGRRREHHREAFTTVADALAKPNLPTDGMLLQSYNLVEETAHQAGRALHAAGDAELTARIVAEIQSEMNAVEQAELGDLTGRARQAVALTRAGASPAQVQAADRILSDHPLGSLALFTDVDPVAASIATAHWLQAAADVAAETSGLAPTQIVEEADNIEALAHATPTAVLESLEVGLSPYDAITGMIRDAMTAAEGRVPDIDAIRDCISQADELADEHHDPRLRDALLQTLRTTPLDPMRPAHDLLEDLLDGIRGCWLIYQESTETDEGADGSFADAVRAEANENSDRLT</sequence>
<accession>A0A238ULT1</accession>
<reference evidence="3" key="1">
    <citation type="submission" date="2017-06" db="EMBL/GenBank/DDBJ databases">
        <authorList>
            <person name="Varghese N."/>
            <person name="Submissions S."/>
        </authorList>
    </citation>
    <scope>NUCLEOTIDE SEQUENCE [LARGE SCALE GENOMIC DNA]</scope>
    <source>
        <strain evidence="3">DSM 44485</strain>
    </source>
</reference>
<dbReference type="Proteomes" id="UP000198420">
    <property type="component" value="Unassembled WGS sequence"/>
</dbReference>
<dbReference type="EMBL" id="FZNP01000001">
    <property type="protein sequence ID" value="SNR22998.1"/>
    <property type="molecule type" value="Genomic_DNA"/>
</dbReference>
<protein>
    <submittedName>
        <fullName evidence="2">Uncharacterized protein</fullName>
    </submittedName>
</protein>
<feature type="region of interest" description="Disordered" evidence="1">
    <location>
        <begin position="61"/>
        <end position="81"/>
    </location>
</feature>
<dbReference type="AlphaFoldDB" id="A0A238ULT1"/>
<keyword evidence="3" id="KW-1185">Reference proteome</keyword>
<dbReference type="RefSeq" id="WP_179278615.1">
    <property type="nucleotide sequence ID" value="NZ_FZNP01000001.1"/>
</dbReference>